<dbReference type="AlphaFoldDB" id="A0A399STC9"/>
<evidence type="ECO:0000313" key="1">
    <source>
        <dbReference type="EMBL" id="RIJ46608.1"/>
    </source>
</evidence>
<dbReference type="EMBL" id="QWGR01000013">
    <property type="protein sequence ID" value="RIJ46608.1"/>
    <property type="molecule type" value="Genomic_DNA"/>
</dbReference>
<gene>
    <name evidence="1" type="ORF">D1614_18230</name>
</gene>
<sequence>MSPFRGTRNSGGFDDGMTEGVQQSQFAGIEGLSVAVAVYSLSIQLKYSTWEKLEARSSQLAARFAI</sequence>
<reference evidence="1 2" key="1">
    <citation type="submission" date="2018-08" db="EMBL/GenBank/DDBJ databases">
        <title>Pallidiluteibacterium maritimus gen. nov., sp. nov., isolated from coastal sediment.</title>
        <authorList>
            <person name="Zhou L.Y."/>
        </authorList>
    </citation>
    <scope>NUCLEOTIDE SEQUENCE [LARGE SCALE GENOMIC DNA]</scope>
    <source>
        <strain evidence="1 2">XSD2</strain>
    </source>
</reference>
<accession>A0A399STC9</accession>
<keyword evidence="2" id="KW-1185">Reference proteome</keyword>
<comment type="caution">
    <text evidence="1">The sequence shown here is derived from an EMBL/GenBank/DDBJ whole genome shotgun (WGS) entry which is preliminary data.</text>
</comment>
<evidence type="ECO:0000313" key="2">
    <source>
        <dbReference type="Proteomes" id="UP000265926"/>
    </source>
</evidence>
<name>A0A399STC9_9BACT</name>
<protein>
    <submittedName>
        <fullName evidence="1">Uncharacterized protein</fullName>
    </submittedName>
</protein>
<dbReference type="Proteomes" id="UP000265926">
    <property type="component" value="Unassembled WGS sequence"/>
</dbReference>
<organism evidence="1 2">
    <name type="scientific">Maribellus luteus</name>
    <dbReference type="NCBI Taxonomy" id="2305463"/>
    <lineage>
        <taxon>Bacteria</taxon>
        <taxon>Pseudomonadati</taxon>
        <taxon>Bacteroidota</taxon>
        <taxon>Bacteroidia</taxon>
        <taxon>Marinilabiliales</taxon>
        <taxon>Prolixibacteraceae</taxon>
        <taxon>Maribellus</taxon>
    </lineage>
</organism>
<proteinExistence type="predicted"/>